<accession>A0ABQ2WSZ6</accession>
<dbReference type="EMBL" id="BMYR01000011">
    <property type="protein sequence ID" value="GGW68762.1"/>
    <property type="molecule type" value="Genomic_DNA"/>
</dbReference>
<dbReference type="CDD" id="cd06223">
    <property type="entry name" value="PRTases_typeI"/>
    <property type="match status" value="1"/>
</dbReference>
<name>A0ABQ2WSZ6_9ALTE</name>
<dbReference type="InterPro" id="IPR051910">
    <property type="entry name" value="ComF/GntX_DNA_util-trans"/>
</dbReference>
<gene>
    <name evidence="2" type="ORF">GCM10008111_25990</name>
</gene>
<dbReference type="PANTHER" id="PTHR47505">
    <property type="entry name" value="DNA UTILIZATION PROTEIN YHGH"/>
    <property type="match status" value="1"/>
</dbReference>
<keyword evidence="2" id="KW-0328">Glycosyltransferase</keyword>
<dbReference type="Gene3D" id="3.40.50.2020">
    <property type="match status" value="1"/>
</dbReference>
<reference evidence="3" key="1">
    <citation type="journal article" date="2019" name="Int. J. Syst. Evol. Microbiol.">
        <title>The Global Catalogue of Microorganisms (GCM) 10K type strain sequencing project: providing services to taxonomists for standard genome sequencing and annotation.</title>
        <authorList>
            <consortium name="The Broad Institute Genomics Platform"/>
            <consortium name="The Broad Institute Genome Sequencing Center for Infectious Disease"/>
            <person name="Wu L."/>
            <person name="Ma J."/>
        </authorList>
    </citation>
    <scope>NUCLEOTIDE SEQUENCE [LARGE SCALE GENOMIC DNA]</scope>
    <source>
        <strain evidence="3">KCTC 23723</strain>
    </source>
</reference>
<dbReference type="GO" id="GO:0016757">
    <property type="term" value="F:glycosyltransferase activity"/>
    <property type="evidence" value="ECO:0007669"/>
    <property type="project" value="UniProtKB-KW"/>
</dbReference>
<dbReference type="InterPro" id="IPR000836">
    <property type="entry name" value="PRTase_dom"/>
</dbReference>
<evidence type="ECO:0000313" key="2">
    <source>
        <dbReference type="EMBL" id="GGW68762.1"/>
    </source>
</evidence>
<organism evidence="2 3">
    <name type="scientific">Alishewanella tabrizica</name>
    <dbReference type="NCBI Taxonomy" id="671278"/>
    <lineage>
        <taxon>Bacteria</taxon>
        <taxon>Pseudomonadati</taxon>
        <taxon>Pseudomonadota</taxon>
        <taxon>Gammaproteobacteria</taxon>
        <taxon>Alteromonadales</taxon>
        <taxon>Alteromonadaceae</taxon>
        <taxon>Alishewanella</taxon>
    </lineage>
</organism>
<keyword evidence="2" id="KW-0808">Transferase</keyword>
<comment type="caution">
    <text evidence="2">The sequence shown here is derived from an EMBL/GenBank/DDBJ whole genome shotgun (WGS) entry which is preliminary data.</text>
</comment>
<dbReference type="Proteomes" id="UP000634667">
    <property type="component" value="Unassembled WGS sequence"/>
</dbReference>
<dbReference type="InterPro" id="IPR029057">
    <property type="entry name" value="PRTase-like"/>
</dbReference>
<dbReference type="RefSeq" id="WP_189483665.1">
    <property type="nucleotide sequence ID" value="NZ_BMYR01000011.1"/>
</dbReference>
<evidence type="ECO:0000256" key="1">
    <source>
        <dbReference type="ARBA" id="ARBA00008007"/>
    </source>
</evidence>
<proteinExistence type="inferred from homology"/>
<dbReference type="PANTHER" id="PTHR47505:SF1">
    <property type="entry name" value="DNA UTILIZATION PROTEIN YHGH"/>
    <property type="match status" value="1"/>
</dbReference>
<dbReference type="SUPFAM" id="SSF53271">
    <property type="entry name" value="PRTase-like"/>
    <property type="match status" value="1"/>
</dbReference>
<keyword evidence="3" id="KW-1185">Reference proteome</keyword>
<sequence>MPLLNQLRWIWQQCLPSPCLWCQLPVDHHQQLLCPYCQQALPQLPYELCHYNLLWLPAVRAGLTDTAFERLLSVGWYHLPLQHWIRRWKFHGDHFAGELLQQLFIALLQQYQQRQLPLPDAIMYVPMTPKKQRKRGFNQAQLLAECAATFLQLPLLHELKRNKDSPSQVGLNRQQRQQNLAGVYSLSKPSVLPKHIAIVDDVVTTGTTANQLARLLKQQGVTALSLWTLAITPQADHSSG</sequence>
<comment type="similarity">
    <text evidence="1">Belongs to the ComF/GntX family.</text>
</comment>
<protein>
    <submittedName>
        <fullName evidence="2">Phosphoribosyltransferase</fullName>
    </submittedName>
</protein>
<evidence type="ECO:0000313" key="3">
    <source>
        <dbReference type="Proteomes" id="UP000634667"/>
    </source>
</evidence>